<reference evidence="2" key="1">
    <citation type="submission" date="2017-06" db="EMBL/GenBank/DDBJ databases">
        <title>Genome analysis of Fimbriiglobus ruber SP5, the first member of the order Planctomycetales with confirmed chitinolytic capability.</title>
        <authorList>
            <person name="Ravin N.V."/>
            <person name="Rakitin A.L."/>
            <person name="Ivanova A.A."/>
            <person name="Beletsky A.V."/>
            <person name="Kulichevskaya I.S."/>
            <person name="Mardanov A.V."/>
            <person name="Dedysh S.N."/>
        </authorList>
    </citation>
    <scope>NUCLEOTIDE SEQUENCE [LARGE SCALE GENOMIC DNA]</scope>
    <source>
        <strain evidence="2">SP5</strain>
    </source>
</reference>
<evidence type="ECO:0000313" key="1">
    <source>
        <dbReference type="EMBL" id="OWK37936.1"/>
    </source>
</evidence>
<proteinExistence type="predicted"/>
<name>A0A225DKF4_9BACT</name>
<dbReference type="Proteomes" id="UP000214646">
    <property type="component" value="Unassembled WGS sequence"/>
</dbReference>
<dbReference type="AlphaFoldDB" id="A0A225DKF4"/>
<evidence type="ECO:0000313" key="2">
    <source>
        <dbReference type="Proteomes" id="UP000214646"/>
    </source>
</evidence>
<organism evidence="1 2">
    <name type="scientific">Fimbriiglobus ruber</name>
    <dbReference type="NCBI Taxonomy" id="1908690"/>
    <lineage>
        <taxon>Bacteria</taxon>
        <taxon>Pseudomonadati</taxon>
        <taxon>Planctomycetota</taxon>
        <taxon>Planctomycetia</taxon>
        <taxon>Gemmatales</taxon>
        <taxon>Gemmataceae</taxon>
        <taxon>Fimbriiglobus</taxon>
    </lineage>
</organism>
<accession>A0A225DKF4</accession>
<protein>
    <submittedName>
        <fullName evidence="1">Uncharacterized protein</fullName>
    </submittedName>
</protein>
<dbReference type="EMBL" id="NIDE01000014">
    <property type="protein sequence ID" value="OWK37936.1"/>
    <property type="molecule type" value="Genomic_DNA"/>
</dbReference>
<sequence length="45" mass="5299">MLCLNRNLFTYTKYLIEEETQLRLKTWQSAAIFLLTIFVAAACKE</sequence>
<gene>
    <name evidence="1" type="ORF">FRUB_07056</name>
</gene>
<keyword evidence="2" id="KW-1185">Reference proteome</keyword>
<comment type="caution">
    <text evidence="1">The sequence shown here is derived from an EMBL/GenBank/DDBJ whole genome shotgun (WGS) entry which is preliminary data.</text>
</comment>